<evidence type="ECO:0000313" key="1">
    <source>
        <dbReference type="EMBL" id="QKE88914.1"/>
    </source>
</evidence>
<dbReference type="KEGG" id="lck:HN018_01590"/>
<sequence>MSDVVPFQRVRDGRSGEDGLWAVMAEAGRTSRIAEIFPNRDAALADRAWREQQVKAYAHFLRSTRQPIPRYSVAPIRRTDLPKSWTPLPALGFLRSRLS</sequence>
<dbReference type="Proteomes" id="UP000500767">
    <property type="component" value="Chromosome"/>
</dbReference>
<dbReference type="EMBL" id="CP053708">
    <property type="protein sequence ID" value="QKE88914.1"/>
    <property type="molecule type" value="Genomic_DNA"/>
</dbReference>
<name>A0A6M8GYZ5_9PROT</name>
<dbReference type="AlphaFoldDB" id="A0A6M8GYZ5"/>
<gene>
    <name evidence="1" type="ORF">HN018_01590</name>
</gene>
<evidence type="ECO:0000313" key="2">
    <source>
        <dbReference type="Proteomes" id="UP000500767"/>
    </source>
</evidence>
<accession>A0A6M8GYZ5</accession>
<keyword evidence="2" id="KW-1185">Reference proteome</keyword>
<organism evidence="1 2">
    <name type="scientific">Lichenicola cladoniae</name>
    <dbReference type="NCBI Taxonomy" id="1484109"/>
    <lineage>
        <taxon>Bacteria</taxon>
        <taxon>Pseudomonadati</taxon>
        <taxon>Pseudomonadota</taxon>
        <taxon>Alphaproteobacteria</taxon>
        <taxon>Acetobacterales</taxon>
        <taxon>Acetobacteraceae</taxon>
        <taxon>Lichenicola</taxon>
    </lineage>
</organism>
<dbReference type="RefSeq" id="WP_171836155.1">
    <property type="nucleotide sequence ID" value="NZ_CP053708.1"/>
</dbReference>
<protein>
    <submittedName>
        <fullName evidence="1">Uncharacterized protein</fullName>
    </submittedName>
</protein>
<reference evidence="1 2" key="1">
    <citation type="journal article" date="2014" name="World J. Microbiol. Biotechnol.">
        <title>Biodiversity and physiological characteristics of Antarctic and Arctic lichens-associated bacteria.</title>
        <authorList>
            <person name="Lee Y.M."/>
            <person name="Kim E.H."/>
            <person name="Lee H.K."/>
            <person name="Hong S.G."/>
        </authorList>
    </citation>
    <scope>NUCLEOTIDE SEQUENCE [LARGE SCALE GENOMIC DNA]</scope>
    <source>
        <strain evidence="1 2">PAMC 26569</strain>
    </source>
</reference>
<proteinExistence type="predicted"/>